<dbReference type="InterPro" id="IPR027417">
    <property type="entry name" value="P-loop_NTPase"/>
</dbReference>
<evidence type="ECO:0000259" key="1">
    <source>
        <dbReference type="SMART" id="SM00382"/>
    </source>
</evidence>
<dbReference type="InterPro" id="IPR003593">
    <property type="entry name" value="AAA+_ATPase"/>
</dbReference>
<organism evidence="2 3">
    <name type="scientific">Cronobacter phage LPCS28</name>
    <dbReference type="NCBI Taxonomy" id="2924885"/>
    <lineage>
        <taxon>Viruses</taxon>
        <taxon>Duplodnaviria</taxon>
        <taxon>Heunggongvirae</taxon>
        <taxon>Uroviricota</taxon>
        <taxon>Caudoviricetes</taxon>
        <taxon>Pantevenvirales</taxon>
        <taxon>Straboviridae</taxon>
        <taxon>Nanhuvirus</taxon>
        <taxon>Nanhuvirus LPCS28</taxon>
    </lineage>
</organism>
<evidence type="ECO:0000313" key="2">
    <source>
        <dbReference type="EMBL" id="UNY47040.1"/>
    </source>
</evidence>
<dbReference type="Gene3D" id="3.40.50.300">
    <property type="entry name" value="P-loop containing nucleotide triphosphate hydrolases"/>
    <property type="match status" value="1"/>
</dbReference>
<dbReference type="SMART" id="SM00382">
    <property type="entry name" value="AAA"/>
    <property type="match status" value="1"/>
</dbReference>
<proteinExistence type="predicted"/>
<gene>
    <name evidence="2" type="ORF">EHEKIMEA_00158</name>
</gene>
<accession>A0AAE9GAS1</accession>
<protein>
    <recommendedName>
        <fullName evidence="1">AAA+ ATPase domain-containing protein</fullName>
    </recommendedName>
</protein>
<sequence>MKTVKITDGKFAGKDVNGVFDLVRPFTFWNNAKQREEQGKDGKVTIIIENRERSIWVNAHDCEYSEDALPQPTVLSDDEIKQKIRKRFEVMEKMGKGIIAGVIRSLIISGAPGIGKTFSLEKMLKRAASRGQIEFEMVKGKISAIGLYIKLFENRKPNDVIVLDDIDVFSDEDVLNILKAALDTGEERWISWGTASSWLEDKDIPNTFLFEGSVVFITNMNVDKELDKSSKLTPHLDALVSRSIYLDLGVHSNRDIMIRVEDVIANTDMLIDKGLSVSQETELVHWMKTNVERLRNVSLRTALFIADFIKTDADWQDIAEVTLIKPGK</sequence>
<dbReference type="EMBL" id="OM638103">
    <property type="protein sequence ID" value="UNY47040.1"/>
    <property type="molecule type" value="Genomic_DNA"/>
</dbReference>
<feature type="domain" description="AAA+ ATPase" evidence="1">
    <location>
        <begin position="102"/>
        <end position="242"/>
    </location>
</feature>
<reference evidence="2 3" key="1">
    <citation type="submission" date="2022-02" db="EMBL/GenBank/DDBJ databases">
        <authorList>
            <person name="Tian F."/>
            <person name="Li J."/>
            <person name="Li F."/>
            <person name="Tong Y."/>
        </authorList>
    </citation>
    <scope>NUCLEOTIDE SEQUENCE [LARGE SCALE GENOMIC DNA]</scope>
</reference>
<name>A0AAE9GAS1_9CAUD</name>
<evidence type="ECO:0000313" key="3">
    <source>
        <dbReference type="Proteomes" id="UP000832072"/>
    </source>
</evidence>
<dbReference type="Proteomes" id="UP000832072">
    <property type="component" value="Segment"/>
</dbReference>
<keyword evidence="3" id="KW-1185">Reference proteome</keyword>
<dbReference type="SUPFAM" id="SSF52540">
    <property type="entry name" value="P-loop containing nucleoside triphosphate hydrolases"/>
    <property type="match status" value="1"/>
</dbReference>